<dbReference type="Pfam" id="PF14226">
    <property type="entry name" value="DIOX_N"/>
    <property type="match status" value="1"/>
</dbReference>
<keyword evidence="5 10" id="KW-0408">Iron</keyword>
<dbReference type="EC" id="1.14.11.13" evidence="9"/>
<reference evidence="12 13" key="1">
    <citation type="journal article" date="2020" name="Nat. Commun.">
        <title>Genome of Tripterygium wilfordii and identification of cytochrome P450 involved in triptolide biosynthesis.</title>
        <authorList>
            <person name="Tu L."/>
            <person name="Su P."/>
            <person name="Zhang Z."/>
            <person name="Gao L."/>
            <person name="Wang J."/>
            <person name="Hu T."/>
            <person name="Zhou J."/>
            <person name="Zhang Y."/>
            <person name="Zhao Y."/>
            <person name="Liu Y."/>
            <person name="Song Y."/>
            <person name="Tong Y."/>
            <person name="Lu Y."/>
            <person name="Yang J."/>
            <person name="Xu C."/>
            <person name="Jia M."/>
            <person name="Peters R.J."/>
            <person name="Huang L."/>
            <person name="Gao W."/>
        </authorList>
    </citation>
    <scope>NUCLEOTIDE SEQUENCE [LARGE SCALE GENOMIC DNA]</scope>
    <source>
        <strain evidence="13">cv. XIE 37</strain>
        <tissue evidence="12">Leaf</tissue>
    </source>
</reference>
<dbReference type="OrthoDB" id="288590at2759"/>
<dbReference type="Pfam" id="PF03171">
    <property type="entry name" value="2OG-FeII_Oxy"/>
    <property type="match status" value="1"/>
</dbReference>
<comment type="pathway">
    <text evidence="6">Plant hormone biosynthesis; gibberellin biosynthesis.</text>
</comment>
<dbReference type="EMBL" id="JAAARO010000008">
    <property type="protein sequence ID" value="KAF5743830.1"/>
    <property type="molecule type" value="Genomic_DNA"/>
</dbReference>
<dbReference type="Proteomes" id="UP000593562">
    <property type="component" value="Unassembled WGS sequence"/>
</dbReference>
<evidence type="ECO:0000256" key="2">
    <source>
        <dbReference type="ARBA" id="ARBA00022723"/>
    </source>
</evidence>
<feature type="domain" description="Fe2OG dioxygenase" evidence="11">
    <location>
        <begin position="170"/>
        <end position="275"/>
    </location>
</feature>
<dbReference type="AlphaFoldDB" id="A0A7J7DBV9"/>
<evidence type="ECO:0000256" key="10">
    <source>
        <dbReference type="RuleBase" id="RU003682"/>
    </source>
</evidence>
<evidence type="ECO:0000259" key="11">
    <source>
        <dbReference type="PROSITE" id="PS51471"/>
    </source>
</evidence>
<dbReference type="InterPro" id="IPR044861">
    <property type="entry name" value="IPNS-like_FE2OG_OXY"/>
</dbReference>
<dbReference type="GO" id="GO:0046872">
    <property type="term" value="F:metal ion binding"/>
    <property type="evidence" value="ECO:0007669"/>
    <property type="project" value="UniProtKB-KW"/>
</dbReference>
<dbReference type="FunFam" id="2.60.120.330:FF:000025">
    <property type="entry name" value="Gibberellin 2-beta-dioxygenase 2"/>
    <property type="match status" value="1"/>
</dbReference>
<dbReference type="Gene3D" id="2.60.120.330">
    <property type="entry name" value="B-lactam Antibiotic, Isopenicillin N Synthase, Chain"/>
    <property type="match status" value="1"/>
</dbReference>
<keyword evidence="13" id="KW-1185">Reference proteome</keyword>
<dbReference type="InterPro" id="IPR005123">
    <property type="entry name" value="Oxoglu/Fe-dep_dioxygenase_dom"/>
</dbReference>
<dbReference type="InParanoid" id="A0A7J7DBV9"/>
<gene>
    <name evidence="12" type="ORF">HS088_TW08G00418</name>
</gene>
<evidence type="ECO:0000313" key="12">
    <source>
        <dbReference type="EMBL" id="KAF5743830.1"/>
    </source>
</evidence>
<dbReference type="InterPro" id="IPR027443">
    <property type="entry name" value="IPNS-like_sf"/>
</dbReference>
<dbReference type="InterPro" id="IPR026992">
    <property type="entry name" value="DIOX_N"/>
</dbReference>
<dbReference type="InterPro" id="IPR050231">
    <property type="entry name" value="Iron_ascorbate_oxido_reductase"/>
</dbReference>
<dbReference type="PANTHER" id="PTHR47990">
    <property type="entry name" value="2-OXOGLUTARATE (2OG) AND FE(II)-DEPENDENT OXYGENASE SUPERFAMILY PROTEIN-RELATED"/>
    <property type="match status" value="1"/>
</dbReference>
<dbReference type="SUPFAM" id="SSF51197">
    <property type="entry name" value="Clavaminate synthase-like"/>
    <property type="match status" value="1"/>
</dbReference>
<accession>A0A7J7DBV9</accession>
<evidence type="ECO:0000256" key="3">
    <source>
        <dbReference type="ARBA" id="ARBA00022964"/>
    </source>
</evidence>
<protein>
    <recommendedName>
        <fullName evidence="9">gibberellin 2beta-dioxygenase</fullName>
        <ecNumber evidence="9">1.14.11.13</ecNumber>
    </recommendedName>
</protein>
<evidence type="ECO:0000256" key="7">
    <source>
        <dbReference type="ARBA" id="ARBA00052204"/>
    </source>
</evidence>
<comment type="caution">
    <text evidence="12">The sequence shown here is derived from an EMBL/GenBank/DDBJ whole genome shotgun (WGS) entry which is preliminary data.</text>
</comment>
<name>A0A7J7DBV9_TRIWF</name>
<evidence type="ECO:0000256" key="8">
    <source>
        <dbReference type="ARBA" id="ARBA00061282"/>
    </source>
</evidence>
<sequence>MVAASPFSMRYKKTKAVGIPTIDLSIQNKSEVSRMIVNACEELGFFKVINHGVPEEVIGRMKDEGAQFFGKTMMEKREAGPARPFGYGCKNIGVNGDMGELEYLLLHTNPLDISERSQSINSNDPTKFSCAVNNYVDAVRGLACEILDLAAEGLWVPDKFVFSRLIRDVHSDSVLRLNHYPPSVNEWDPAPSKIGFGEHSDPQILTILTSNDVAGLQICSQDGLWVPVPPDPTSFYVIVGDALQALTNGRFVSSRHRALANSTRQRLSMMYFGAPPLDSWIAPLPEMVSNQNPSLYKPFTWGDFKNAAYSLRLGDTRLDHFKIAI</sequence>
<proteinExistence type="inferred from homology"/>
<evidence type="ECO:0000256" key="5">
    <source>
        <dbReference type="ARBA" id="ARBA00023004"/>
    </source>
</evidence>
<dbReference type="GO" id="GO:0009685">
    <property type="term" value="P:gibberellin metabolic process"/>
    <property type="evidence" value="ECO:0007669"/>
    <property type="project" value="UniProtKB-ARBA"/>
</dbReference>
<comment type="pathway">
    <text evidence="1">Hormone biosynthesis.</text>
</comment>
<comment type="catalytic activity">
    <reaction evidence="7">
        <text>gibberellin A1 + 2-oxoglutarate + O2 = gibberellin A8 + succinate + CO2</text>
        <dbReference type="Rhea" id="RHEA:15005"/>
        <dbReference type="ChEBI" id="CHEBI:15379"/>
        <dbReference type="ChEBI" id="CHEBI:16526"/>
        <dbReference type="ChEBI" id="CHEBI:16810"/>
        <dbReference type="ChEBI" id="CHEBI:30031"/>
        <dbReference type="ChEBI" id="CHEBI:58524"/>
        <dbReference type="ChEBI" id="CHEBI:58594"/>
        <dbReference type="EC" id="1.14.11.13"/>
    </reaction>
</comment>
<evidence type="ECO:0000256" key="4">
    <source>
        <dbReference type="ARBA" id="ARBA00023002"/>
    </source>
</evidence>
<keyword evidence="3" id="KW-0223">Dioxygenase</keyword>
<keyword evidence="4 10" id="KW-0560">Oxidoreductase</keyword>
<evidence type="ECO:0000256" key="1">
    <source>
        <dbReference type="ARBA" id="ARBA00004972"/>
    </source>
</evidence>
<comment type="similarity">
    <text evidence="8">Belongs to the iron/ascorbate-dependent oxidoreductase family. GA2OX subfamily.</text>
</comment>
<dbReference type="GO" id="GO:0045543">
    <property type="term" value="F:gibberellin 2-beta-dioxygenase activity"/>
    <property type="evidence" value="ECO:0007669"/>
    <property type="project" value="UniProtKB-EC"/>
</dbReference>
<dbReference type="FunCoup" id="A0A7J7DBV9">
    <property type="interactions" value="45"/>
</dbReference>
<dbReference type="PRINTS" id="PR00682">
    <property type="entry name" value="IPNSYNTHASE"/>
</dbReference>
<keyword evidence="2 10" id="KW-0479">Metal-binding</keyword>
<evidence type="ECO:0000256" key="6">
    <source>
        <dbReference type="ARBA" id="ARBA00037909"/>
    </source>
</evidence>
<dbReference type="PROSITE" id="PS51471">
    <property type="entry name" value="FE2OG_OXY"/>
    <property type="match status" value="1"/>
</dbReference>
<organism evidence="12 13">
    <name type="scientific">Tripterygium wilfordii</name>
    <name type="common">Thunder God vine</name>
    <dbReference type="NCBI Taxonomy" id="458696"/>
    <lineage>
        <taxon>Eukaryota</taxon>
        <taxon>Viridiplantae</taxon>
        <taxon>Streptophyta</taxon>
        <taxon>Embryophyta</taxon>
        <taxon>Tracheophyta</taxon>
        <taxon>Spermatophyta</taxon>
        <taxon>Magnoliopsida</taxon>
        <taxon>eudicotyledons</taxon>
        <taxon>Gunneridae</taxon>
        <taxon>Pentapetalae</taxon>
        <taxon>rosids</taxon>
        <taxon>fabids</taxon>
        <taxon>Celastrales</taxon>
        <taxon>Celastraceae</taxon>
        <taxon>Tripterygium</taxon>
    </lineage>
</organism>
<evidence type="ECO:0000256" key="9">
    <source>
        <dbReference type="ARBA" id="ARBA00066708"/>
    </source>
</evidence>
<evidence type="ECO:0000313" key="13">
    <source>
        <dbReference type="Proteomes" id="UP000593562"/>
    </source>
</evidence>